<dbReference type="SMART" id="SM00387">
    <property type="entry name" value="HATPase_c"/>
    <property type="match status" value="1"/>
</dbReference>
<evidence type="ECO:0000256" key="1">
    <source>
        <dbReference type="ARBA" id="ARBA00000085"/>
    </source>
</evidence>
<accession>A0ABY3SX15</accession>
<dbReference type="Proteomes" id="UP001054801">
    <property type="component" value="Chromosome"/>
</dbReference>
<dbReference type="InterPro" id="IPR003594">
    <property type="entry name" value="HATPase_dom"/>
</dbReference>
<dbReference type="SUPFAM" id="SSF52172">
    <property type="entry name" value="CheY-like"/>
    <property type="match status" value="1"/>
</dbReference>
<dbReference type="CDD" id="cd00082">
    <property type="entry name" value="HisKA"/>
    <property type="match status" value="1"/>
</dbReference>
<dbReference type="InterPro" id="IPR036097">
    <property type="entry name" value="HisK_dim/P_sf"/>
</dbReference>
<protein>
    <recommendedName>
        <fullName evidence="2">histidine kinase</fullName>
        <ecNumber evidence="2">2.7.13.3</ecNumber>
    </recommendedName>
</protein>
<dbReference type="InterPro" id="IPR001789">
    <property type="entry name" value="Sig_transdc_resp-reg_receiver"/>
</dbReference>
<dbReference type="InterPro" id="IPR005467">
    <property type="entry name" value="His_kinase_dom"/>
</dbReference>
<evidence type="ECO:0000256" key="2">
    <source>
        <dbReference type="ARBA" id="ARBA00012438"/>
    </source>
</evidence>
<dbReference type="SUPFAM" id="SSF55874">
    <property type="entry name" value="ATPase domain of HSP90 chaperone/DNA topoisomerase II/histidine kinase"/>
    <property type="match status" value="1"/>
</dbReference>
<feature type="domain" description="Histidine kinase" evidence="6">
    <location>
        <begin position="183"/>
        <end position="405"/>
    </location>
</feature>
<evidence type="ECO:0000259" key="6">
    <source>
        <dbReference type="PROSITE" id="PS50109"/>
    </source>
</evidence>
<dbReference type="Pfam" id="PF00072">
    <property type="entry name" value="Response_reg"/>
    <property type="match status" value="1"/>
</dbReference>
<evidence type="ECO:0000313" key="9">
    <source>
        <dbReference type="Proteomes" id="UP001054801"/>
    </source>
</evidence>
<keyword evidence="3 5" id="KW-0597">Phosphoprotein</keyword>
<dbReference type="PANTHER" id="PTHR45339:SF1">
    <property type="entry name" value="HYBRID SIGNAL TRANSDUCTION HISTIDINE KINASE J"/>
    <property type="match status" value="1"/>
</dbReference>
<dbReference type="SMART" id="SM00448">
    <property type="entry name" value="REC"/>
    <property type="match status" value="1"/>
</dbReference>
<dbReference type="InterPro" id="IPR003661">
    <property type="entry name" value="HisK_dim/P_dom"/>
</dbReference>
<dbReference type="SUPFAM" id="SSF47384">
    <property type="entry name" value="Homodimeric domain of signal transducing histidine kinase"/>
    <property type="match status" value="1"/>
</dbReference>
<dbReference type="SMART" id="SM00388">
    <property type="entry name" value="HisKA"/>
    <property type="match status" value="1"/>
</dbReference>
<dbReference type="Gene3D" id="3.30.565.10">
    <property type="entry name" value="Histidine kinase-like ATPase, C-terminal domain"/>
    <property type="match status" value="1"/>
</dbReference>
<dbReference type="PRINTS" id="PR00344">
    <property type="entry name" value="BCTRLSENSOR"/>
</dbReference>
<evidence type="ECO:0000256" key="5">
    <source>
        <dbReference type="PROSITE-ProRule" id="PRU00169"/>
    </source>
</evidence>
<keyword evidence="4" id="KW-0902">Two-component regulatory system</keyword>
<evidence type="ECO:0000313" key="8">
    <source>
        <dbReference type="EMBL" id="UJS23703.1"/>
    </source>
</evidence>
<dbReference type="Pfam" id="PF02518">
    <property type="entry name" value="HATPase_c"/>
    <property type="match status" value="1"/>
</dbReference>
<evidence type="ECO:0000256" key="3">
    <source>
        <dbReference type="ARBA" id="ARBA00022553"/>
    </source>
</evidence>
<sequence length="555" mass="60924">MNPTLELVSVQYALALLIGQDLDLHTMLRKFLPPALKLLNCRSGYIWLHKGVKQDNATQAPPPCYSYPALRGTLEANQPQLAAQIQQCANQGWLIKKPGEIIPIGDMYYHFMPLGDNGLLVVVRDPPLPEAHILALGLVLKRLETACLACLQHAYLEEARTEALQAKEMAEKASKAKSEFLAMISHEIRTPMNGIIGLTDLMLYSEVSESQREHLGMIKSSSNALLDIINEILDFSRIEAGTLTLNIAPFQLRALLQDTFTPLALRARAKQLQFQWDIHANVPDALAGDIGRLRQVMINLVGNAIKFTEQGEVSVTISLQSGAPSGQACVMFAVRDTGIGIPRAKQASIFQPFQQADSSITRRYGGTGLGLTISSQLIAMMGGTLRVDSDVGEGSIFHFSAPFAVVTHVKPTAPTAAQTLARAERVLSILLAEDNAVNRMLAVRLLNKAGHHVKVAENGRDAVQEWQNNRPDVILMDVQMPIMDGLEATTLIRTEEHAQQLPHTPIIALTANAMSSDREQCLNSGMDDFLSKPFNIQDLLEVLMRVCPVTEIKDK</sequence>
<gene>
    <name evidence="8" type="ORF">L2Y54_17440</name>
</gene>
<name>A0ABY3SX15_9GAMM</name>
<comment type="catalytic activity">
    <reaction evidence="1">
        <text>ATP + protein L-histidine = ADP + protein N-phospho-L-histidine.</text>
        <dbReference type="EC" id="2.7.13.3"/>
    </reaction>
</comment>
<dbReference type="InterPro" id="IPR011006">
    <property type="entry name" value="CheY-like_superfamily"/>
</dbReference>
<dbReference type="CDD" id="cd17546">
    <property type="entry name" value="REC_hyHK_CKI1_RcsC-like"/>
    <property type="match status" value="1"/>
</dbReference>
<dbReference type="Pfam" id="PF00512">
    <property type="entry name" value="HisKA"/>
    <property type="match status" value="1"/>
</dbReference>
<evidence type="ECO:0000259" key="7">
    <source>
        <dbReference type="PROSITE" id="PS50110"/>
    </source>
</evidence>
<dbReference type="EC" id="2.7.13.3" evidence="2"/>
<dbReference type="PROSITE" id="PS50109">
    <property type="entry name" value="HIS_KIN"/>
    <property type="match status" value="1"/>
</dbReference>
<keyword evidence="9" id="KW-1185">Reference proteome</keyword>
<feature type="modified residue" description="4-aspartylphosphate" evidence="5">
    <location>
        <position position="477"/>
    </location>
</feature>
<dbReference type="PANTHER" id="PTHR45339">
    <property type="entry name" value="HYBRID SIGNAL TRANSDUCTION HISTIDINE KINASE J"/>
    <property type="match status" value="1"/>
</dbReference>
<dbReference type="InterPro" id="IPR036890">
    <property type="entry name" value="HATPase_C_sf"/>
</dbReference>
<feature type="domain" description="Response regulatory" evidence="7">
    <location>
        <begin position="428"/>
        <end position="547"/>
    </location>
</feature>
<dbReference type="InterPro" id="IPR004358">
    <property type="entry name" value="Sig_transdc_His_kin-like_C"/>
</dbReference>
<evidence type="ECO:0000256" key="4">
    <source>
        <dbReference type="ARBA" id="ARBA00023012"/>
    </source>
</evidence>
<organism evidence="8 9">
    <name type="scientific">Thiothrix winogradskyi</name>
    <dbReference type="NCBI Taxonomy" id="96472"/>
    <lineage>
        <taxon>Bacteria</taxon>
        <taxon>Pseudomonadati</taxon>
        <taxon>Pseudomonadota</taxon>
        <taxon>Gammaproteobacteria</taxon>
        <taxon>Thiotrichales</taxon>
        <taxon>Thiotrichaceae</taxon>
        <taxon>Thiothrix</taxon>
    </lineage>
</organism>
<dbReference type="Gene3D" id="3.40.50.2300">
    <property type="match status" value="1"/>
</dbReference>
<dbReference type="EMBL" id="CP091244">
    <property type="protein sequence ID" value="UJS23703.1"/>
    <property type="molecule type" value="Genomic_DNA"/>
</dbReference>
<dbReference type="RefSeq" id="WP_236497899.1">
    <property type="nucleotide sequence ID" value="NZ_CP091244.1"/>
</dbReference>
<reference evidence="8" key="1">
    <citation type="journal article" date="2022" name="Microorganisms">
        <title>Two New Species of Filamentous Sulfur Bacteria of the Genus Thiothrix, Thiothrix winogradskyi sp. nov. and 'Candidatus Thiothrix sulfatifontis' sp. nov.</title>
        <authorList>
            <person name="Ravin N.V."/>
            <person name="Rossetti S."/>
            <person name="Beletsky A.V."/>
            <person name="Kadnikov V.V."/>
            <person name="Rudenko T.S."/>
            <person name="Smolyakov D.D."/>
            <person name="Moskvitina M.I."/>
            <person name="Gureeva M.V."/>
            <person name="Mardanov A.V."/>
            <person name="Grabovich M.Y."/>
        </authorList>
    </citation>
    <scope>NUCLEOTIDE SEQUENCE</scope>
    <source>
        <strain evidence="8">CT3</strain>
    </source>
</reference>
<dbReference type="PROSITE" id="PS50110">
    <property type="entry name" value="RESPONSE_REGULATORY"/>
    <property type="match status" value="1"/>
</dbReference>
<dbReference type="Gene3D" id="1.10.287.130">
    <property type="match status" value="1"/>
</dbReference>
<dbReference type="CDD" id="cd16922">
    <property type="entry name" value="HATPase_EvgS-ArcB-TorS-like"/>
    <property type="match status" value="1"/>
</dbReference>
<proteinExistence type="predicted"/>